<feature type="region of interest" description="Disordered" evidence="1">
    <location>
        <begin position="214"/>
        <end position="261"/>
    </location>
</feature>
<name>A0A2J7Z3D3_STRMQ</name>
<dbReference type="EMBL" id="LJIW01000001">
    <property type="protein sequence ID" value="PNG94786.1"/>
    <property type="molecule type" value="Genomic_DNA"/>
</dbReference>
<accession>A0A2J7Z3D3</accession>
<evidence type="ECO:0000313" key="3">
    <source>
        <dbReference type="Proteomes" id="UP000236520"/>
    </source>
</evidence>
<feature type="region of interest" description="Disordered" evidence="1">
    <location>
        <begin position="1"/>
        <end position="30"/>
    </location>
</feature>
<proteinExistence type="predicted"/>
<evidence type="ECO:0000256" key="1">
    <source>
        <dbReference type="SAM" id="MobiDB-lite"/>
    </source>
</evidence>
<reference evidence="2 3" key="1">
    <citation type="submission" date="2015-09" db="EMBL/GenBank/DDBJ databases">
        <title>Genome sequence, genome mining and natural product profiling of a biocontrol bacterium Streptomyces malaysiensis F913.</title>
        <authorList>
            <person name="Xu Y."/>
            <person name="Wei J."/>
            <person name="Xie J."/>
            <person name="Li T."/>
            <person name="Zhou Z."/>
        </authorList>
    </citation>
    <scope>NUCLEOTIDE SEQUENCE [LARGE SCALE GENOMIC DNA]</scope>
    <source>
        <strain evidence="2 3">F913</strain>
    </source>
</reference>
<comment type="caution">
    <text evidence="2">The sequence shown here is derived from an EMBL/GenBank/DDBJ whole genome shotgun (WGS) entry which is preliminary data.</text>
</comment>
<evidence type="ECO:0000313" key="2">
    <source>
        <dbReference type="EMBL" id="PNG94786.1"/>
    </source>
</evidence>
<protein>
    <submittedName>
        <fullName evidence="2">Uncharacterized protein</fullName>
    </submittedName>
</protein>
<dbReference type="InterPro" id="IPR036514">
    <property type="entry name" value="SGNH_hydro_sf"/>
</dbReference>
<organism evidence="2 3">
    <name type="scientific">Streptomyces malaysiensis</name>
    <dbReference type="NCBI Taxonomy" id="92644"/>
    <lineage>
        <taxon>Bacteria</taxon>
        <taxon>Bacillati</taxon>
        <taxon>Actinomycetota</taxon>
        <taxon>Actinomycetes</taxon>
        <taxon>Kitasatosporales</taxon>
        <taxon>Streptomycetaceae</taxon>
        <taxon>Streptomyces</taxon>
        <taxon>Streptomyces violaceusniger group</taxon>
    </lineage>
</organism>
<keyword evidence="3" id="KW-1185">Reference proteome</keyword>
<dbReference type="Proteomes" id="UP000236520">
    <property type="component" value="Unassembled WGS sequence"/>
</dbReference>
<dbReference type="Gene3D" id="3.40.50.1110">
    <property type="entry name" value="SGNH hydrolase"/>
    <property type="match status" value="1"/>
</dbReference>
<dbReference type="RefSeq" id="WP_102933435.1">
    <property type="nucleotide sequence ID" value="NZ_LJIW01000001.1"/>
</dbReference>
<dbReference type="AlphaFoldDB" id="A0A2J7Z3D3"/>
<gene>
    <name evidence="2" type="ORF">SMF913_10811</name>
</gene>
<sequence>MDGPLRSPLDDDDGDDAGDGSPKGPESGGVAVAGSFTLDLFRERLVEHPFFETFRDRVTCAPYGQLTPFLLTAPSARTVVLLVRWEDWFRHTGEAAGGDLSPRSVVREFAERLESFCARHASRVLLVVCPSPADGRAAGGDPETALAEEELARRIARLPAVTVAWAEGWAGHPDDGEVHDPYLDRLAHLPYTEAFFGLLADRVAGLLAEQMAGPPADRGAGRPTAGNRPAPPPSAADGPGAGWTGTEWKETARTAPPPDRTFRRLVDAAGDLRAENGGTGIVPLAWRPWLPADAADGPGWGRAARALDALLADLVLAVREFRRHSGRPLLITVPPRERVPSPLTNLFGHAEDSVCAMTAELTDMTVVWAAPADSAGAVPGEDEERVPEWN</sequence>